<organism evidence="2 3">
    <name type="scientific">Agrobacterium bohemicum</name>
    <dbReference type="NCBI Taxonomy" id="2052828"/>
    <lineage>
        <taxon>Bacteria</taxon>
        <taxon>Pseudomonadati</taxon>
        <taxon>Pseudomonadota</taxon>
        <taxon>Alphaproteobacteria</taxon>
        <taxon>Hyphomicrobiales</taxon>
        <taxon>Rhizobiaceae</taxon>
        <taxon>Rhizobium/Agrobacterium group</taxon>
        <taxon>Agrobacterium</taxon>
    </lineage>
</organism>
<dbReference type="Proteomes" id="UP000070498">
    <property type="component" value="Unassembled WGS sequence"/>
</dbReference>
<feature type="compositionally biased region" description="Basic and acidic residues" evidence="1">
    <location>
        <begin position="177"/>
        <end position="194"/>
    </location>
</feature>
<name>A0A135P7C5_9HYPH</name>
<comment type="caution">
    <text evidence="2">The sequence shown here is derived from an EMBL/GenBank/DDBJ whole genome shotgun (WGS) entry which is preliminary data.</text>
</comment>
<protein>
    <submittedName>
        <fullName evidence="2">Uncharacterized protein</fullName>
    </submittedName>
</protein>
<gene>
    <name evidence="2" type="ORF">ATO67_21020</name>
</gene>
<dbReference type="EMBL" id="LNUW01000008">
    <property type="protein sequence ID" value="KXG87248.1"/>
    <property type="molecule type" value="Genomic_DNA"/>
</dbReference>
<dbReference type="RefSeq" id="WP_067653654.1">
    <property type="nucleotide sequence ID" value="NZ_KQ961037.1"/>
</dbReference>
<evidence type="ECO:0000313" key="3">
    <source>
        <dbReference type="Proteomes" id="UP000070498"/>
    </source>
</evidence>
<feature type="region of interest" description="Disordered" evidence="1">
    <location>
        <begin position="177"/>
        <end position="198"/>
    </location>
</feature>
<sequence length="210" mass="23364">MPKREKNHIELIRTWSLPAAVTMGSAVRAKGVLQEIQARLPAISKKSISLQGVDLTLAMAASEKTAFNVAAAVAKKVMTEAEALPVIPREIEDILTIKTSERHRWLADGRLPSAGTRTVRLNGRARQITFHVFDPKMVEELLDKGAVEEWRVEDAEAKAEKRQRAAYQAKLTRSLKKEAAKQSKKAKDSSRDTVPKLGGWEEFDVDGLLR</sequence>
<evidence type="ECO:0000313" key="2">
    <source>
        <dbReference type="EMBL" id="KXG87248.1"/>
    </source>
</evidence>
<keyword evidence="3" id="KW-1185">Reference proteome</keyword>
<reference evidence="2 3" key="1">
    <citation type="submission" date="2015-11" db="EMBL/GenBank/DDBJ databases">
        <title>Draft genome sequence of Agrobacterium sp. R89-1.</title>
        <authorList>
            <person name="Zahradnik J."/>
            <person name="Kyslikova E."/>
            <person name="Palyzova A."/>
            <person name="Kyslik P."/>
        </authorList>
    </citation>
    <scope>NUCLEOTIDE SEQUENCE [LARGE SCALE GENOMIC DNA]</scope>
    <source>
        <strain evidence="2 3">R89-1</strain>
    </source>
</reference>
<evidence type="ECO:0000256" key="1">
    <source>
        <dbReference type="SAM" id="MobiDB-lite"/>
    </source>
</evidence>
<proteinExistence type="predicted"/>
<accession>A0A135P7C5</accession>
<dbReference type="AlphaFoldDB" id="A0A135P7C5"/>